<feature type="region of interest" description="Disordered" evidence="1">
    <location>
        <begin position="35"/>
        <end position="64"/>
    </location>
</feature>
<protein>
    <recommendedName>
        <fullName evidence="4">DUF2267 domain-containing protein</fullName>
    </recommendedName>
</protein>
<dbReference type="EMBL" id="LMWI01000002">
    <property type="protein sequence ID" value="KUJ44509.1"/>
    <property type="molecule type" value="Genomic_DNA"/>
</dbReference>
<dbReference type="InterPro" id="IPR038282">
    <property type="entry name" value="DUF2267_sf"/>
</dbReference>
<evidence type="ECO:0008006" key="4">
    <source>
        <dbReference type="Google" id="ProtNLM"/>
    </source>
</evidence>
<reference evidence="2 3" key="1">
    <citation type="submission" date="2015-10" db="EMBL/GenBank/DDBJ databases">
        <authorList>
            <person name="Ju K.-S."/>
            <person name="Doroghazi J.R."/>
            <person name="Metcalf W.W."/>
        </authorList>
    </citation>
    <scope>NUCLEOTIDE SEQUENCE [LARGE SCALE GENOMIC DNA]</scope>
    <source>
        <strain evidence="2 3">NRRL B-24793</strain>
    </source>
</reference>
<evidence type="ECO:0000313" key="2">
    <source>
        <dbReference type="EMBL" id="KUJ44509.1"/>
    </source>
</evidence>
<evidence type="ECO:0000313" key="3">
    <source>
        <dbReference type="Proteomes" id="UP000053246"/>
    </source>
</evidence>
<dbReference type="AlphaFoldDB" id="A0A9X0I0H5"/>
<accession>A0A9X0I0H5</accession>
<dbReference type="Proteomes" id="UP000053246">
    <property type="component" value="Unassembled WGS sequence"/>
</dbReference>
<dbReference type="RefSeq" id="WP_013733733.1">
    <property type="nucleotide sequence ID" value="NZ_LMWI01000002.1"/>
</dbReference>
<proteinExistence type="predicted"/>
<dbReference type="Gene3D" id="1.10.490.110">
    <property type="entry name" value="Uncharacterized conserved protein DUF2267"/>
    <property type="match status" value="1"/>
</dbReference>
<comment type="caution">
    <text evidence="2">The sequence shown here is derived from an EMBL/GenBank/DDBJ whole genome shotgun (WGS) entry which is preliminary data.</text>
</comment>
<sequence length="128" mass="13319">MRFPLFVDAVSRRSGLSPDLSAGVARAVLRTLAERMTGEPTTDPTGYLPDELSDTAGDPFTTGPGDFLRQVGERAGVDEQTAGLGAAAVFATLREAVTVNEFRALVAGLPTAADGSIDPISGPDETWP</sequence>
<organism evidence="2 3">
    <name type="scientific">Micromonospora maris</name>
    <dbReference type="NCBI Taxonomy" id="1003110"/>
    <lineage>
        <taxon>Bacteria</taxon>
        <taxon>Bacillati</taxon>
        <taxon>Actinomycetota</taxon>
        <taxon>Actinomycetes</taxon>
        <taxon>Micromonosporales</taxon>
        <taxon>Micromonosporaceae</taxon>
        <taxon>Micromonospora</taxon>
    </lineage>
</organism>
<keyword evidence="3" id="KW-1185">Reference proteome</keyword>
<evidence type="ECO:0000256" key="1">
    <source>
        <dbReference type="SAM" id="MobiDB-lite"/>
    </source>
</evidence>
<gene>
    <name evidence="2" type="ORF">ADL17_15095</name>
</gene>
<dbReference type="InterPro" id="IPR018727">
    <property type="entry name" value="DUF2267"/>
</dbReference>
<dbReference type="Pfam" id="PF10025">
    <property type="entry name" value="DUF2267"/>
    <property type="match status" value="1"/>
</dbReference>
<name>A0A9X0I0H5_9ACTN</name>